<dbReference type="EMBL" id="JAQOSK010000001">
    <property type="protein sequence ID" value="MDC2952993.1"/>
    <property type="molecule type" value="Genomic_DNA"/>
</dbReference>
<feature type="compositionally biased region" description="Low complexity" evidence="1">
    <location>
        <begin position="221"/>
        <end position="234"/>
    </location>
</feature>
<gene>
    <name evidence="2" type="ORF">PO587_00820</name>
</gene>
<dbReference type="RefSeq" id="WP_272173700.1">
    <property type="nucleotide sequence ID" value="NZ_JAQOSK010000001.1"/>
</dbReference>
<keyword evidence="3" id="KW-1185">Reference proteome</keyword>
<comment type="caution">
    <text evidence="2">The sequence shown here is derived from an EMBL/GenBank/DDBJ whole genome shotgun (WGS) entry which is preliminary data.</text>
</comment>
<sequence>MSPLDQLVQLIGELPRQQRHAFEDAVLNKVRTEGKWRRAYDRDLEKGRDSFLVRVANNAYRREVAPADRQDAARRSEAAVREQLPAYTASPSTAPTGPREAAVESRSRELWDATVAQTHLASERSRAEAGSTTSALPERLQEAMPTAEEFLAAPDETRVQSAQSEADRSSEPARDSRERHLDPASVSPAPPPVSPLLSPVTPLTPAQLGAQYFGSEESLRVGGATVPAPATATPPDNPLGAQATLQRPPTPSSNQRPAPTQTPLRSVPAAGNAARPATRRRG</sequence>
<feature type="compositionally biased region" description="Basic and acidic residues" evidence="1">
    <location>
        <begin position="64"/>
        <end position="80"/>
    </location>
</feature>
<feature type="region of interest" description="Disordered" evidence="1">
    <location>
        <begin position="150"/>
        <end position="203"/>
    </location>
</feature>
<name>A0ABT5FKF3_9ACTN</name>
<feature type="compositionally biased region" description="Polar residues" evidence="1">
    <location>
        <begin position="243"/>
        <end position="264"/>
    </location>
</feature>
<evidence type="ECO:0000256" key="1">
    <source>
        <dbReference type="SAM" id="MobiDB-lite"/>
    </source>
</evidence>
<evidence type="ECO:0000313" key="2">
    <source>
        <dbReference type="EMBL" id="MDC2952993.1"/>
    </source>
</evidence>
<reference evidence="2 3" key="1">
    <citation type="journal article" date="2015" name="Int. J. Syst. Evol. Microbiol.">
        <title>Streptomyces gilvifuscus sp. nov., an actinomycete that produces antibacterial compounds isolated from soil.</title>
        <authorList>
            <person name="Nguyen T.M."/>
            <person name="Kim J."/>
        </authorList>
    </citation>
    <scope>NUCLEOTIDE SEQUENCE [LARGE SCALE GENOMIC DNA]</scope>
    <source>
        <strain evidence="2 3">T113</strain>
    </source>
</reference>
<feature type="region of interest" description="Disordered" evidence="1">
    <location>
        <begin position="219"/>
        <end position="282"/>
    </location>
</feature>
<feature type="compositionally biased region" description="Basic and acidic residues" evidence="1">
    <location>
        <begin position="165"/>
        <end position="182"/>
    </location>
</feature>
<proteinExistence type="predicted"/>
<evidence type="ECO:0000313" key="3">
    <source>
        <dbReference type="Proteomes" id="UP001221328"/>
    </source>
</evidence>
<accession>A0ABT5FKF3</accession>
<organism evidence="2 3">
    <name type="scientific">Streptomyces gilvifuscus</name>
    <dbReference type="NCBI Taxonomy" id="1550617"/>
    <lineage>
        <taxon>Bacteria</taxon>
        <taxon>Bacillati</taxon>
        <taxon>Actinomycetota</taxon>
        <taxon>Actinomycetes</taxon>
        <taxon>Kitasatosporales</taxon>
        <taxon>Streptomycetaceae</taxon>
        <taxon>Streptomyces</taxon>
    </lineage>
</organism>
<dbReference type="Proteomes" id="UP001221328">
    <property type="component" value="Unassembled WGS sequence"/>
</dbReference>
<protein>
    <submittedName>
        <fullName evidence="2">Uncharacterized protein</fullName>
    </submittedName>
</protein>
<feature type="region of interest" description="Disordered" evidence="1">
    <location>
        <begin position="64"/>
        <end position="109"/>
    </location>
</feature>